<reference evidence="2" key="1">
    <citation type="submission" date="2021-01" db="EMBL/GenBank/DDBJ databases">
        <authorList>
            <person name="Corre E."/>
            <person name="Pelletier E."/>
            <person name="Niang G."/>
            <person name="Scheremetjew M."/>
            <person name="Finn R."/>
            <person name="Kale V."/>
            <person name="Holt S."/>
            <person name="Cochrane G."/>
            <person name="Meng A."/>
            <person name="Brown T."/>
            <person name="Cohen L."/>
        </authorList>
    </citation>
    <scope>NUCLEOTIDE SEQUENCE</scope>
    <source>
        <strain evidence="2">308</strain>
    </source>
</reference>
<dbReference type="AlphaFoldDB" id="A0A7S1FXT9"/>
<dbReference type="EMBL" id="HBFR01033949">
    <property type="protein sequence ID" value="CAD8897585.1"/>
    <property type="molecule type" value="Transcribed_RNA"/>
</dbReference>
<accession>A0A7S1FXT9</accession>
<feature type="compositionally biased region" description="Pro residues" evidence="1">
    <location>
        <begin position="48"/>
        <end position="57"/>
    </location>
</feature>
<name>A0A7S1FXT9_9STRA</name>
<organism evidence="2">
    <name type="scientific">Corethron hystrix</name>
    <dbReference type="NCBI Taxonomy" id="216773"/>
    <lineage>
        <taxon>Eukaryota</taxon>
        <taxon>Sar</taxon>
        <taxon>Stramenopiles</taxon>
        <taxon>Ochrophyta</taxon>
        <taxon>Bacillariophyta</taxon>
        <taxon>Coscinodiscophyceae</taxon>
        <taxon>Corethrophycidae</taxon>
        <taxon>Corethrales</taxon>
        <taxon>Corethraceae</taxon>
        <taxon>Corethron</taxon>
    </lineage>
</organism>
<evidence type="ECO:0000256" key="1">
    <source>
        <dbReference type="SAM" id="MobiDB-lite"/>
    </source>
</evidence>
<proteinExistence type="predicted"/>
<evidence type="ECO:0000313" key="2">
    <source>
        <dbReference type="EMBL" id="CAD8897585.1"/>
    </source>
</evidence>
<sequence length="111" mass="11688">MVLVNVPKTLLVKIVYGLGLGSSPIGTTASAINGKLLLHGNGNKEIGPPQPLVPPPHHSGQENSSNNDRPVVLNNSIIKRGTVFIPVPTTLCRHNDGGNHVASTDSTIFRI</sequence>
<protein>
    <submittedName>
        <fullName evidence="2">Uncharacterized protein</fullName>
    </submittedName>
</protein>
<feature type="compositionally biased region" description="Polar residues" evidence="1">
    <location>
        <begin position="61"/>
        <end position="71"/>
    </location>
</feature>
<feature type="region of interest" description="Disordered" evidence="1">
    <location>
        <begin position="38"/>
        <end position="71"/>
    </location>
</feature>
<gene>
    <name evidence="2" type="ORF">CHYS00102_LOCUS24799</name>
</gene>